<evidence type="ECO:0000313" key="3">
    <source>
        <dbReference type="Proteomes" id="UP001168098"/>
    </source>
</evidence>
<comment type="caution">
    <text evidence="2">The sequence shown here is derived from an EMBL/GenBank/DDBJ whole genome shotgun (WGS) entry which is preliminary data.</text>
</comment>
<feature type="compositionally biased region" description="Low complexity" evidence="1">
    <location>
        <begin position="72"/>
        <end position="99"/>
    </location>
</feature>
<protein>
    <recommendedName>
        <fullName evidence="4">Late embryogenesis abundant protein</fullName>
    </recommendedName>
</protein>
<feature type="region of interest" description="Disordered" evidence="1">
    <location>
        <begin position="54"/>
        <end position="99"/>
    </location>
</feature>
<dbReference type="PANTHER" id="PTHR34191">
    <property type="entry name" value="LATE EMBRYOGENESIS ABUNDANT PROTEIN (LEA) FAMILY PROTEIN"/>
    <property type="match status" value="1"/>
</dbReference>
<dbReference type="PANTHER" id="PTHR34191:SF9">
    <property type="entry name" value="F6D8.10"/>
    <property type="match status" value="1"/>
</dbReference>
<gene>
    <name evidence="2" type="ORF">PVL29_011558</name>
</gene>
<feature type="region of interest" description="Disordered" evidence="1">
    <location>
        <begin position="1"/>
        <end position="29"/>
    </location>
</feature>
<evidence type="ECO:0000256" key="1">
    <source>
        <dbReference type="SAM" id="MobiDB-lite"/>
    </source>
</evidence>
<feature type="compositionally biased region" description="Polar residues" evidence="1">
    <location>
        <begin position="58"/>
        <end position="71"/>
    </location>
</feature>
<organism evidence="2 3">
    <name type="scientific">Vitis rotundifolia</name>
    <name type="common">Muscadine grape</name>
    <dbReference type="NCBI Taxonomy" id="103349"/>
    <lineage>
        <taxon>Eukaryota</taxon>
        <taxon>Viridiplantae</taxon>
        <taxon>Streptophyta</taxon>
        <taxon>Embryophyta</taxon>
        <taxon>Tracheophyta</taxon>
        <taxon>Spermatophyta</taxon>
        <taxon>Magnoliopsida</taxon>
        <taxon>eudicotyledons</taxon>
        <taxon>Gunneridae</taxon>
        <taxon>Pentapetalae</taxon>
        <taxon>rosids</taxon>
        <taxon>Vitales</taxon>
        <taxon>Vitaceae</taxon>
        <taxon>Viteae</taxon>
        <taxon>Vitis</taxon>
    </lineage>
</organism>
<proteinExistence type="predicted"/>
<dbReference type="EMBL" id="JARBHA010000009">
    <property type="protein sequence ID" value="KAJ9692566.1"/>
    <property type="molecule type" value="Genomic_DNA"/>
</dbReference>
<dbReference type="Proteomes" id="UP001168098">
    <property type="component" value="Unassembled WGS sequence"/>
</dbReference>
<name>A0AA38ZNX0_VITRO</name>
<accession>A0AA38ZNX0</accession>
<dbReference type="AlphaFoldDB" id="A0AA38ZNX0"/>
<dbReference type="InterPro" id="IPR039624">
    <property type="entry name" value="LEA1/2/D7/KIN2"/>
</dbReference>
<evidence type="ECO:0008006" key="4">
    <source>
        <dbReference type="Google" id="ProtNLM"/>
    </source>
</evidence>
<sequence length="99" mass="10526">MASQQQPRNLSQSDQICQDGPCEQNASYTQQASNFLQQTGEQVKNMAQGAAEAVKNTLGMNNENADNSVTANLPSNTSNPSNLSNPSNPSNLSNPTTKI</sequence>
<reference evidence="2 3" key="1">
    <citation type="journal article" date="2023" name="BMC Biotechnol.">
        <title>Vitis rotundifolia cv Carlos genome sequencing.</title>
        <authorList>
            <person name="Huff M."/>
            <person name="Hulse-Kemp A."/>
            <person name="Scheffler B."/>
            <person name="Youngblood R."/>
            <person name="Simpson S."/>
            <person name="Babiker E."/>
            <person name="Staton M."/>
        </authorList>
    </citation>
    <scope>NUCLEOTIDE SEQUENCE [LARGE SCALE GENOMIC DNA]</scope>
    <source>
        <tissue evidence="2">Leaf</tissue>
    </source>
</reference>
<evidence type="ECO:0000313" key="2">
    <source>
        <dbReference type="EMBL" id="KAJ9692566.1"/>
    </source>
</evidence>
<keyword evidence="3" id="KW-1185">Reference proteome</keyword>
<feature type="compositionally biased region" description="Polar residues" evidence="1">
    <location>
        <begin position="1"/>
        <end position="16"/>
    </location>
</feature>